<evidence type="ECO:0000259" key="2">
    <source>
        <dbReference type="Pfam" id="PF08818"/>
    </source>
</evidence>
<evidence type="ECO:0000313" key="4">
    <source>
        <dbReference type="Proteomes" id="UP000001095"/>
    </source>
</evidence>
<dbReference type="PATRIC" id="fig|883079.3.peg.2836"/>
<dbReference type="RefSeq" id="WP_002713652.1">
    <property type="nucleotide sequence ID" value="NZ_KB375281.1"/>
</dbReference>
<organism evidence="3 4">
    <name type="scientific">Afipia clevelandensis ATCC 49720</name>
    <dbReference type="NCBI Taxonomy" id="883079"/>
    <lineage>
        <taxon>Bacteria</taxon>
        <taxon>Pseudomonadati</taxon>
        <taxon>Pseudomonadota</taxon>
        <taxon>Alphaproteobacteria</taxon>
        <taxon>Hyphomicrobiales</taxon>
        <taxon>Nitrobacteraceae</taxon>
        <taxon>Afipia</taxon>
    </lineage>
</organism>
<dbReference type="AlphaFoldDB" id="K8NTK0"/>
<comment type="caution">
    <text evidence="3">The sequence shown here is derived from an EMBL/GenBank/DDBJ whole genome shotgun (WGS) entry which is preliminary data.</text>
</comment>
<dbReference type="HOGENOM" id="CLU_130827_0_0_5"/>
<evidence type="ECO:0000313" key="3">
    <source>
        <dbReference type="EMBL" id="EKS33662.1"/>
    </source>
</evidence>
<dbReference type="SUPFAM" id="SSF159888">
    <property type="entry name" value="YdhG-like"/>
    <property type="match status" value="1"/>
</dbReference>
<sequence length="175" mass="19306">MKRTDIPIFSDRNVAKVFDACPADIRARLMILRAIILSTAEGLDGVGPIEETLKWGQPSYLTTESGSGSTIRIGREKTDGRIAMYFHCQTDLVATFRELYPTQMTYGGNRSILFDMSDRIPEKALRHCIGLALTYHVRKGAAKSGTAPMRKSASRTTPASARSKTAALKPRARRS</sequence>
<dbReference type="InterPro" id="IPR014922">
    <property type="entry name" value="YdhG-like"/>
</dbReference>
<reference evidence="3 4" key="1">
    <citation type="submission" date="2012-04" db="EMBL/GenBank/DDBJ databases">
        <title>The Genome Sequence of Afipia clevelandensis ATCC 49720.</title>
        <authorList>
            <consortium name="The Broad Institute Genome Sequencing Platform"/>
            <person name="Earl A."/>
            <person name="Ward D."/>
            <person name="Feldgarden M."/>
            <person name="Gevers D."/>
            <person name="Huys G."/>
            <person name="Walker B."/>
            <person name="Young S.K."/>
            <person name="Zeng Q."/>
            <person name="Gargeya S."/>
            <person name="Fitzgerald M."/>
            <person name="Haas B."/>
            <person name="Abouelleil A."/>
            <person name="Alvarado L."/>
            <person name="Arachchi H.M."/>
            <person name="Berlin A."/>
            <person name="Chapman S.B."/>
            <person name="Goldberg J."/>
            <person name="Griggs A."/>
            <person name="Gujja S."/>
            <person name="Hansen M."/>
            <person name="Howarth C."/>
            <person name="Imamovic A."/>
            <person name="Larimer J."/>
            <person name="McCowen C."/>
            <person name="Montmayeur A."/>
            <person name="Murphy C."/>
            <person name="Neiman D."/>
            <person name="Pearson M."/>
            <person name="Priest M."/>
            <person name="Roberts A."/>
            <person name="Saif S."/>
            <person name="Shea T."/>
            <person name="Sisk P."/>
            <person name="Sykes S."/>
            <person name="Wortman J."/>
            <person name="Nusbaum C."/>
            <person name="Birren B."/>
        </authorList>
    </citation>
    <scope>NUCLEOTIDE SEQUENCE [LARGE SCALE GENOMIC DNA]</scope>
    <source>
        <strain evidence="3 4">ATCC 49720</strain>
    </source>
</reference>
<feature type="domain" description="YdhG-like" evidence="2">
    <location>
        <begin position="26"/>
        <end position="132"/>
    </location>
</feature>
<evidence type="ECO:0000256" key="1">
    <source>
        <dbReference type="SAM" id="MobiDB-lite"/>
    </source>
</evidence>
<dbReference type="EMBL" id="AGWY01000012">
    <property type="protein sequence ID" value="EKS33662.1"/>
    <property type="molecule type" value="Genomic_DNA"/>
</dbReference>
<feature type="region of interest" description="Disordered" evidence="1">
    <location>
        <begin position="143"/>
        <end position="175"/>
    </location>
</feature>
<feature type="compositionally biased region" description="Low complexity" evidence="1">
    <location>
        <begin position="150"/>
        <end position="167"/>
    </location>
</feature>
<keyword evidence="4" id="KW-1185">Reference proteome</keyword>
<dbReference type="Proteomes" id="UP000001095">
    <property type="component" value="Unassembled WGS sequence"/>
</dbReference>
<name>K8NTK0_9BRAD</name>
<dbReference type="OrthoDB" id="328972at2"/>
<proteinExistence type="predicted"/>
<gene>
    <name evidence="3" type="ORF">HMPREF9696_02782</name>
</gene>
<dbReference type="Pfam" id="PF08818">
    <property type="entry name" value="DUF1801"/>
    <property type="match status" value="1"/>
</dbReference>
<accession>K8NTK0</accession>
<protein>
    <recommendedName>
        <fullName evidence="2">YdhG-like domain-containing protein</fullName>
    </recommendedName>
</protein>